<feature type="transmembrane region" description="Helical" evidence="1">
    <location>
        <begin position="23"/>
        <end position="42"/>
    </location>
</feature>
<evidence type="ECO:0000313" key="3">
    <source>
        <dbReference type="Proteomes" id="UP000292627"/>
    </source>
</evidence>
<gene>
    <name evidence="2" type="ORF">EA660_05985</name>
</gene>
<keyword evidence="1" id="KW-0812">Transmembrane</keyword>
<accession>A0A4Q8LD19</accession>
<dbReference type="AlphaFoldDB" id="A0A4Q8LD19"/>
<comment type="caution">
    <text evidence="2">The sequence shown here is derived from an EMBL/GenBank/DDBJ whole genome shotgun (WGS) entry which is preliminary data.</text>
</comment>
<proteinExistence type="predicted"/>
<dbReference type="Proteomes" id="UP000292627">
    <property type="component" value="Unassembled WGS sequence"/>
</dbReference>
<protein>
    <submittedName>
        <fullName evidence="2">Uncharacterized protein</fullName>
    </submittedName>
</protein>
<name>A0A4Q8LD19_9GAMM</name>
<dbReference type="OrthoDB" id="6126320at2"/>
<reference evidence="2 3" key="1">
    <citation type="submission" date="2019-02" db="EMBL/GenBank/DDBJ databases">
        <title>WGS of Pseudoxanthomonas species novum from clinical isolates.</title>
        <authorList>
            <person name="Bernier A.-M."/>
            <person name="Bernard K."/>
            <person name="Vachon A."/>
        </authorList>
    </citation>
    <scope>NUCLEOTIDE SEQUENCE [LARGE SCALE GENOMIC DNA]</scope>
    <source>
        <strain evidence="2 3">NML171200</strain>
    </source>
</reference>
<organism evidence="2 3">
    <name type="scientific">Pseudoxanthomonas winnipegensis</name>
    <dbReference type="NCBI Taxonomy" id="2480810"/>
    <lineage>
        <taxon>Bacteria</taxon>
        <taxon>Pseudomonadati</taxon>
        <taxon>Pseudomonadota</taxon>
        <taxon>Gammaproteobacteria</taxon>
        <taxon>Lysobacterales</taxon>
        <taxon>Lysobacteraceae</taxon>
        <taxon>Pseudoxanthomonas</taxon>
    </lineage>
</organism>
<dbReference type="EMBL" id="SHMC01000002">
    <property type="protein sequence ID" value="TAA26763.1"/>
    <property type="molecule type" value="Genomic_DNA"/>
</dbReference>
<keyword evidence="1" id="KW-0472">Membrane</keyword>
<evidence type="ECO:0000313" key="2">
    <source>
        <dbReference type="EMBL" id="TAA26763.1"/>
    </source>
</evidence>
<dbReference type="RefSeq" id="WP_130550617.1">
    <property type="nucleotide sequence ID" value="NZ_SHMC01000002.1"/>
</dbReference>
<evidence type="ECO:0000256" key="1">
    <source>
        <dbReference type="SAM" id="Phobius"/>
    </source>
</evidence>
<sequence length="732" mass="79763">MNASDAATAQRRPSPLRRWMRRLAWLLLGCYAAYLVAGNLYLNTPLGPWSVNRKPEKFAMHWGPALTWWPGEIVLWKVSLRGHVGRVVWTLQADRVAGHLSLLNLVHKEVYVPRVRVAEVTGQVTHVAQEIPPPPVRPGGWLLNFPSIASDSVRGGTLGPLTLEGQGRAEVGFTKRLRGGPAELLPSTAHFEHLRLGYGQVALLEDATLGGEFAMTPTTRAQAKGIEKLRRMRIALEVAGGTPALAARQSDAGKLELTLQPGQGRVQGTLKLVQAELAPGGALSWRMPVVITDVHGQAHRSTLTAQLSVDRDLHLKASMPAQVDGVLALDADLRADGTRIPFEQPRALLPRTSGRLAGQWQFSSLRWVTALFVNVPWLSLDGAGRVQGDVTLDHGVLAVGSHLEIPLVQARADVVAQRVTGTGSARARLEAGQGGRPRSRVDVALTDYSVAAIDDLKRPYIRGKDLKLYTDSDADLSKARQSLKAQATFTQAQVPDLRAYNRFLPNDHLRFDGGSGTLTGQLALDAAGQAGSGRVSIAARAAQVRAAGLAMRGDVDVDLKLKRADLQRQRFAVDGSTVSLKNISFAHAGLSRSGWWANVALPRAQMDVADARLAVQGAVSTQMKDVGFLLDLFSQDRDYPGWMVKLVDAGTVRASSRVRWRQHDLVLDDIDARNDRFDLVGRFRLQGRDKAQGDLYARWGVLGAAVELRNGAHQFHLLGAKRWYEAQPGYLD</sequence>
<keyword evidence="1" id="KW-1133">Transmembrane helix</keyword>